<name>A0A0F9P659_9ZZZZ</name>
<dbReference type="EMBL" id="LAZR01006896">
    <property type="protein sequence ID" value="KKM88922.1"/>
    <property type="molecule type" value="Genomic_DNA"/>
</dbReference>
<sequence length="39" mass="4406">MGDLLSLVIFGAIAAGYIVYKMGVKKGWWNKVDLKNMFK</sequence>
<evidence type="ECO:0000313" key="2">
    <source>
        <dbReference type="EMBL" id="KKM88922.1"/>
    </source>
</evidence>
<keyword evidence="1" id="KW-1133">Transmembrane helix</keyword>
<protein>
    <submittedName>
        <fullName evidence="2">Uncharacterized protein</fullName>
    </submittedName>
</protein>
<organism evidence="2">
    <name type="scientific">marine sediment metagenome</name>
    <dbReference type="NCBI Taxonomy" id="412755"/>
    <lineage>
        <taxon>unclassified sequences</taxon>
        <taxon>metagenomes</taxon>
        <taxon>ecological metagenomes</taxon>
    </lineage>
</organism>
<gene>
    <name evidence="2" type="ORF">LCGC14_1253860</name>
</gene>
<dbReference type="AlphaFoldDB" id="A0A0F9P659"/>
<proteinExistence type="predicted"/>
<evidence type="ECO:0000256" key="1">
    <source>
        <dbReference type="SAM" id="Phobius"/>
    </source>
</evidence>
<keyword evidence="1" id="KW-0472">Membrane</keyword>
<comment type="caution">
    <text evidence="2">The sequence shown here is derived from an EMBL/GenBank/DDBJ whole genome shotgun (WGS) entry which is preliminary data.</text>
</comment>
<feature type="transmembrane region" description="Helical" evidence="1">
    <location>
        <begin position="6"/>
        <end position="24"/>
    </location>
</feature>
<reference evidence="2" key="1">
    <citation type="journal article" date="2015" name="Nature">
        <title>Complex archaea that bridge the gap between prokaryotes and eukaryotes.</title>
        <authorList>
            <person name="Spang A."/>
            <person name="Saw J.H."/>
            <person name="Jorgensen S.L."/>
            <person name="Zaremba-Niedzwiedzka K."/>
            <person name="Martijn J."/>
            <person name="Lind A.E."/>
            <person name="van Eijk R."/>
            <person name="Schleper C."/>
            <person name="Guy L."/>
            <person name="Ettema T.J."/>
        </authorList>
    </citation>
    <scope>NUCLEOTIDE SEQUENCE</scope>
</reference>
<keyword evidence="1" id="KW-0812">Transmembrane</keyword>
<accession>A0A0F9P659</accession>